<accession>A0A2G5CBT9</accession>
<keyword evidence="2" id="KW-1185">Reference proteome</keyword>
<gene>
    <name evidence="1" type="ORF">AQUCO_07100004v1</name>
</gene>
<protein>
    <submittedName>
        <fullName evidence="1">Uncharacterized protein</fullName>
    </submittedName>
</protein>
<dbReference type="InParanoid" id="A0A2G5CBT9"/>
<proteinExistence type="predicted"/>
<evidence type="ECO:0000313" key="1">
    <source>
        <dbReference type="EMBL" id="PIA28337.1"/>
    </source>
</evidence>
<reference evidence="1 2" key="1">
    <citation type="submission" date="2017-09" db="EMBL/GenBank/DDBJ databases">
        <title>WGS assembly of Aquilegia coerulea Goldsmith.</title>
        <authorList>
            <person name="Hodges S."/>
            <person name="Kramer E."/>
            <person name="Nordborg M."/>
            <person name="Tomkins J."/>
            <person name="Borevitz J."/>
            <person name="Derieg N."/>
            <person name="Yan J."/>
            <person name="Mihaltcheva S."/>
            <person name="Hayes R.D."/>
            <person name="Rokhsar D."/>
        </authorList>
    </citation>
    <scope>NUCLEOTIDE SEQUENCE [LARGE SCALE GENOMIC DNA]</scope>
    <source>
        <strain evidence="2">cv. Goldsmith</strain>
    </source>
</reference>
<sequence>MQNEVPTYNSQMLNAAGYMNLDDRIARGPRMASDGRPMVVSTQNAGKVNNSVNIPPVNQNPSSQTMKISAMGRVTNNSSKRAQVTVPVENREVVGTMDNTKNVRNIPEVQKNYQDKGKSVMGSVDQAPAAPKAIPRSNQVVGNNKKNVHNILEVQNNCQDKGKSVMVYLGTIIA</sequence>
<dbReference type="Proteomes" id="UP000230069">
    <property type="component" value="Unassembled WGS sequence"/>
</dbReference>
<dbReference type="OrthoDB" id="10577908at2759"/>
<organism evidence="1 2">
    <name type="scientific">Aquilegia coerulea</name>
    <name type="common">Rocky mountain columbine</name>
    <dbReference type="NCBI Taxonomy" id="218851"/>
    <lineage>
        <taxon>Eukaryota</taxon>
        <taxon>Viridiplantae</taxon>
        <taxon>Streptophyta</taxon>
        <taxon>Embryophyta</taxon>
        <taxon>Tracheophyta</taxon>
        <taxon>Spermatophyta</taxon>
        <taxon>Magnoliopsida</taxon>
        <taxon>Ranunculales</taxon>
        <taxon>Ranunculaceae</taxon>
        <taxon>Thalictroideae</taxon>
        <taxon>Aquilegia</taxon>
    </lineage>
</organism>
<dbReference type="EMBL" id="KZ305088">
    <property type="protein sequence ID" value="PIA28337.1"/>
    <property type="molecule type" value="Genomic_DNA"/>
</dbReference>
<name>A0A2G5CBT9_AQUCA</name>
<dbReference type="AlphaFoldDB" id="A0A2G5CBT9"/>
<evidence type="ECO:0000313" key="2">
    <source>
        <dbReference type="Proteomes" id="UP000230069"/>
    </source>
</evidence>